<dbReference type="Gene3D" id="3.90.420.10">
    <property type="entry name" value="Oxidoreductase, molybdopterin-binding domain"/>
    <property type="match status" value="1"/>
</dbReference>
<comment type="catalytic activity">
    <reaction evidence="5">
        <text>L-methionyl-[protein] + a quinone + H2O = L-methionyl-(R)-S-oxide-[protein] + a quinol</text>
        <dbReference type="Rhea" id="RHEA:51296"/>
        <dbReference type="Rhea" id="RHEA-COMP:12313"/>
        <dbReference type="Rhea" id="RHEA-COMP:12314"/>
        <dbReference type="ChEBI" id="CHEBI:15377"/>
        <dbReference type="ChEBI" id="CHEBI:16044"/>
        <dbReference type="ChEBI" id="CHEBI:24646"/>
        <dbReference type="ChEBI" id="CHEBI:45764"/>
        <dbReference type="ChEBI" id="CHEBI:132124"/>
    </reaction>
</comment>
<feature type="binding site" evidence="5">
    <location>
        <position position="79"/>
    </location>
    <ligand>
        <name>Mo-molybdopterin</name>
        <dbReference type="ChEBI" id="CHEBI:71302"/>
    </ligand>
</feature>
<dbReference type="RefSeq" id="WP_101185430.1">
    <property type="nucleotide sequence ID" value="NZ_CP031218.1"/>
</dbReference>
<dbReference type="OrthoDB" id="9795587at2"/>
<feature type="binding site" evidence="5">
    <location>
        <position position="172"/>
    </location>
    <ligand>
        <name>Mo-molybdopterin</name>
        <dbReference type="ChEBI" id="CHEBI:71302"/>
    </ligand>
</feature>
<evidence type="ECO:0000256" key="4">
    <source>
        <dbReference type="ARBA" id="ARBA00023002"/>
    </source>
</evidence>
<dbReference type="EC" id="1.8.5.-" evidence="5"/>
<name>A0A2N1J0V7_9BACT</name>
<evidence type="ECO:0000313" key="7">
    <source>
        <dbReference type="EMBL" id="PKI80189.1"/>
    </source>
</evidence>
<feature type="binding site" evidence="5">
    <location>
        <position position="228"/>
    </location>
    <ligand>
        <name>Mo-molybdopterin</name>
        <dbReference type="ChEBI" id="CHEBI:71302"/>
    </ligand>
</feature>
<evidence type="ECO:0000313" key="8">
    <source>
        <dbReference type="Proteomes" id="UP000233248"/>
    </source>
</evidence>
<keyword evidence="4 5" id="KW-0560">Oxidoreductase</keyword>
<comment type="cofactor">
    <cofactor evidence="5">
        <name>Mo-molybdopterin</name>
        <dbReference type="ChEBI" id="CHEBI:71302"/>
    </cofactor>
    <text evidence="5">Binds 1 Mo-molybdopterin (Mo-MPT) cofactor per subunit.</text>
</comment>
<reference evidence="7 8" key="1">
    <citation type="submission" date="2017-09" db="EMBL/GenBank/DDBJ databases">
        <title>Genomics of the genus Arcobacter.</title>
        <authorList>
            <person name="Perez-Cataluna A."/>
            <person name="Figueras M.J."/>
            <person name="Salas-Masso N."/>
        </authorList>
    </citation>
    <scope>NUCLEOTIDE SEQUENCE [LARGE SCALE GENOMIC DNA]</scope>
    <source>
        <strain evidence="7 8">DSM 18005</strain>
    </source>
</reference>
<proteinExistence type="inferred from homology"/>
<keyword evidence="2 5" id="KW-0479">Metal-binding</keyword>
<comment type="similarity">
    <text evidence="5">Belongs to the MsrP family.</text>
</comment>
<accession>A0A2N1J0V7</accession>
<feature type="binding site" evidence="5">
    <location>
        <begin position="239"/>
        <end position="241"/>
    </location>
    <ligand>
        <name>Mo-molybdopterin</name>
        <dbReference type="ChEBI" id="CHEBI:71302"/>
    </ligand>
</feature>
<dbReference type="KEGG" id="ahs:AHALO_0624"/>
<dbReference type="InterPro" id="IPR036374">
    <property type="entry name" value="OxRdtase_Mopterin-bd_sf"/>
</dbReference>
<protein>
    <recommendedName>
        <fullName evidence="5">Protein-methionine-sulfoxide reductase catalytic subunit MsrP</fullName>
        <ecNumber evidence="5">1.8.5.-</ecNumber>
    </recommendedName>
</protein>
<keyword evidence="1 5" id="KW-0500">Molybdenum</keyword>
<dbReference type="GO" id="GO:0016672">
    <property type="term" value="F:oxidoreductase activity, acting on a sulfur group of donors, quinone or similar compound as acceptor"/>
    <property type="evidence" value="ECO:0007669"/>
    <property type="project" value="UniProtKB-UniRule"/>
</dbReference>
<comment type="caution">
    <text evidence="7">The sequence shown here is derived from an EMBL/GenBank/DDBJ whole genome shotgun (WGS) entry which is preliminary data.</text>
</comment>
<feature type="binding site" evidence="5">
    <location>
        <position position="223"/>
    </location>
    <ligand>
        <name>Mo-molybdopterin</name>
        <dbReference type="ChEBI" id="CHEBI:71302"/>
    </ligand>
</feature>
<dbReference type="EMBL" id="NXIF01000040">
    <property type="protein sequence ID" value="PKI80189.1"/>
    <property type="molecule type" value="Genomic_DNA"/>
</dbReference>
<evidence type="ECO:0000256" key="2">
    <source>
        <dbReference type="ARBA" id="ARBA00022723"/>
    </source>
</evidence>
<dbReference type="InterPro" id="IPR000572">
    <property type="entry name" value="OxRdtase_Mopterin-bd_dom"/>
</dbReference>
<dbReference type="Pfam" id="PF00174">
    <property type="entry name" value="Oxidored_molyb"/>
    <property type="match status" value="1"/>
</dbReference>
<evidence type="ECO:0000256" key="1">
    <source>
        <dbReference type="ARBA" id="ARBA00022505"/>
    </source>
</evidence>
<evidence type="ECO:0000256" key="5">
    <source>
        <dbReference type="HAMAP-Rule" id="MF_01206"/>
    </source>
</evidence>
<feature type="binding site" evidence="5">
    <location>
        <begin position="82"/>
        <end position="83"/>
    </location>
    <ligand>
        <name>Mo-molybdopterin</name>
        <dbReference type="ChEBI" id="CHEBI:71302"/>
    </ligand>
</feature>
<dbReference type="AlphaFoldDB" id="A0A2N1J0V7"/>
<evidence type="ECO:0000256" key="3">
    <source>
        <dbReference type="ARBA" id="ARBA00022729"/>
    </source>
</evidence>
<comment type="function">
    <text evidence="5">Part of the MsrPQ system that repairs oxidized cell envelope proteins containing methionine sulfoxide residues (Met-O), using respiratory chain electrons. Thus protects these proteins from oxidative-stress damage caused by reactive species of oxygen and chlorine. MsrPQ is essential for the maintenance of envelope integrity under bleach stress, rescuing a wide series of structurally unrelated cell envelope proteins from methionine oxidation. The catalytic subunit MsrP is non-stereospecific, being able to reduce both (R-) and (S-) diastereoisomers of methionine sulfoxide.</text>
</comment>
<dbReference type="NCBIfam" id="NF003767">
    <property type="entry name" value="PRK05363.1"/>
    <property type="match status" value="1"/>
</dbReference>
<dbReference type="Proteomes" id="UP000233248">
    <property type="component" value="Unassembled WGS sequence"/>
</dbReference>
<keyword evidence="8" id="KW-1185">Reference proteome</keyword>
<organism evidence="7 8">
    <name type="scientific">Malaciobacter halophilus</name>
    <dbReference type="NCBI Taxonomy" id="197482"/>
    <lineage>
        <taxon>Bacteria</taxon>
        <taxon>Pseudomonadati</taxon>
        <taxon>Campylobacterota</taxon>
        <taxon>Epsilonproteobacteria</taxon>
        <taxon>Campylobacterales</taxon>
        <taxon>Arcobacteraceae</taxon>
        <taxon>Malaciobacter</taxon>
    </lineage>
</organism>
<dbReference type="InterPro" id="IPR022867">
    <property type="entry name" value="MsrP"/>
</dbReference>
<dbReference type="GO" id="GO:0043546">
    <property type="term" value="F:molybdopterin cofactor binding"/>
    <property type="evidence" value="ECO:0007669"/>
    <property type="project" value="UniProtKB-UniRule"/>
</dbReference>
<dbReference type="PANTHER" id="PTHR43032:SF3">
    <property type="entry name" value="PROTEIN-METHIONINE-SULFOXIDE REDUCTASE CATALYTIC SUBUNIT MSRP"/>
    <property type="match status" value="1"/>
</dbReference>
<dbReference type="GO" id="GO:0030091">
    <property type="term" value="P:protein repair"/>
    <property type="evidence" value="ECO:0007669"/>
    <property type="project" value="UniProtKB-UniRule"/>
</dbReference>
<gene>
    <name evidence="5" type="primary">msrP</name>
    <name evidence="7" type="ORF">CP960_10555</name>
</gene>
<dbReference type="SUPFAM" id="SSF56524">
    <property type="entry name" value="Oxidoreductase molybdopterin-binding domain"/>
    <property type="match status" value="1"/>
</dbReference>
<comment type="subunit">
    <text evidence="5">Heterodimer of a catalytic subunit (MsrP) and a heme-binding subunit (MsrQ).</text>
</comment>
<comment type="catalytic activity">
    <reaction evidence="5">
        <text>L-methionyl-[protein] + a quinone + H2O = L-methionyl-(S)-S-oxide-[protein] + a quinol</text>
        <dbReference type="Rhea" id="RHEA:51292"/>
        <dbReference type="Rhea" id="RHEA-COMP:12313"/>
        <dbReference type="Rhea" id="RHEA-COMP:12315"/>
        <dbReference type="ChEBI" id="CHEBI:15377"/>
        <dbReference type="ChEBI" id="CHEBI:16044"/>
        <dbReference type="ChEBI" id="CHEBI:24646"/>
        <dbReference type="ChEBI" id="CHEBI:44120"/>
        <dbReference type="ChEBI" id="CHEBI:132124"/>
    </reaction>
</comment>
<dbReference type="HAMAP" id="MF_01206">
    <property type="entry name" value="MsrP"/>
    <property type="match status" value="1"/>
</dbReference>
<feature type="domain" description="Oxidoreductase molybdopterin-binding" evidence="6">
    <location>
        <begin position="98"/>
        <end position="257"/>
    </location>
</feature>
<feature type="binding site" evidence="5">
    <location>
        <position position="137"/>
    </location>
    <ligand>
        <name>Mo-molybdopterin</name>
        <dbReference type="ChEBI" id="CHEBI:71302"/>
    </ligand>
    <ligandPart>
        <name>Mo</name>
        <dbReference type="ChEBI" id="CHEBI:28685"/>
    </ligandPart>
</feature>
<dbReference type="GO" id="GO:0046872">
    <property type="term" value="F:metal ion binding"/>
    <property type="evidence" value="ECO:0007669"/>
    <property type="project" value="UniProtKB-KW"/>
</dbReference>
<dbReference type="PANTHER" id="PTHR43032">
    <property type="entry name" value="PROTEIN-METHIONINE-SULFOXIDE REDUCTASE"/>
    <property type="match status" value="1"/>
</dbReference>
<keyword evidence="3 5" id="KW-0732">Signal</keyword>
<evidence type="ECO:0000259" key="6">
    <source>
        <dbReference type="Pfam" id="PF00174"/>
    </source>
</evidence>
<sequence>MYKLTKKDWQLSENEVTSKELFDKRRNFLKLGAASLVASGSVMQALAKQSLPIKNLSFKEDKNPNNLKLNSYEQITSHNNFYEFTTNQKRVKDLAHTLNTKNWTIEVDGLVEKPMTLDFDDLLKKFALEERIYRFRCVEGWSMVVPWVGFELSKLIKYLKPLSSAKYIRFETLFDDDMFPDQRNMVFKAIDYPYVEGLRMDEAMNELTLMAVGLYGSSMPKQNGAPIRLIVPWKYGFKSIKSIARISFTDKQPLNTWQKENPKEYGFYANVNPNVDHPRWSQAKERVLGKFFKQDTLMFNGYEKQVAHLYKGMDLTKEF</sequence>